<accession>A0A2T5PQP7</accession>
<dbReference type="SUPFAM" id="SSF54523">
    <property type="entry name" value="Pili subunits"/>
    <property type="match status" value="1"/>
</dbReference>
<dbReference type="InterPro" id="IPR045584">
    <property type="entry name" value="Pilin-like"/>
</dbReference>
<dbReference type="InterPro" id="IPR012902">
    <property type="entry name" value="N_methyl_site"/>
</dbReference>
<keyword evidence="6 11" id="KW-0812">Transmembrane</keyword>
<evidence type="ECO:0000256" key="3">
    <source>
        <dbReference type="ARBA" id="ARBA00022475"/>
    </source>
</evidence>
<keyword evidence="4" id="KW-0488">Methylation</keyword>
<protein>
    <recommendedName>
        <fullName evidence="2">Type II secretion system protein H</fullName>
    </recommendedName>
    <alternativeName>
        <fullName evidence="10">General secretion pathway protein H</fullName>
    </alternativeName>
</protein>
<proteinExistence type="inferred from homology"/>
<evidence type="ECO:0000259" key="12">
    <source>
        <dbReference type="Pfam" id="PF12019"/>
    </source>
</evidence>
<evidence type="ECO:0000256" key="6">
    <source>
        <dbReference type="ARBA" id="ARBA00022692"/>
    </source>
</evidence>
<evidence type="ECO:0000256" key="2">
    <source>
        <dbReference type="ARBA" id="ARBA00021549"/>
    </source>
</evidence>
<dbReference type="EMBL" id="QASO01000032">
    <property type="protein sequence ID" value="PTU80048.1"/>
    <property type="molecule type" value="Genomic_DNA"/>
</dbReference>
<evidence type="ECO:0000256" key="10">
    <source>
        <dbReference type="ARBA" id="ARBA00030775"/>
    </source>
</evidence>
<evidence type="ECO:0000313" key="13">
    <source>
        <dbReference type="EMBL" id="PTU80048.1"/>
    </source>
</evidence>
<dbReference type="GO" id="GO:0015628">
    <property type="term" value="P:protein secretion by the type II secretion system"/>
    <property type="evidence" value="ECO:0007669"/>
    <property type="project" value="InterPro"/>
</dbReference>
<sequence length="170" mass="18623">MNRNLKGFTLAELMIALVILTLTIGLGLPTLYNFIHDHRLRAASNDLLMAAALARSEAIKRNVPVYLSARSGSWAAGWEIHPDNNWSDSRDSTETTLWNGQTHSALNIQGNQPVATYIRFTPSGRAKLPGGAFQAGTITLCYPQSRAAQREIVLNSMGRLKLNKTTQTGC</sequence>
<feature type="transmembrane region" description="Helical" evidence="11">
    <location>
        <begin position="13"/>
        <end position="35"/>
    </location>
</feature>
<dbReference type="Gene3D" id="3.55.40.10">
    <property type="entry name" value="minor pseudopilin epsh domain"/>
    <property type="match status" value="1"/>
</dbReference>
<dbReference type="GO" id="GO:0015627">
    <property type="term" value="C:type II protein secretion system complex"/>
    <property type="evidence" value="ECO:0007669"/>
    <property type="project" value="InterPro"/>
</dbReference>
<evidence type="ECO:0000256" key="8">
    <source>
        <dbReference type="ARBA" id="ARBA00023136"/>
    </source>
</evidence>
<evidence type="ECO:0000256" key="11">
    <source>
        <dbReference type="SAM" id="Phobius"/>
    </source>
</evidence>
<evidence type="ECO:0000256" key="7">
    <source>
        <dbReference type="ARBA" id="ARBA00022989"/>
    </source>
</evidence>
<keyword evidence="5" id="KW-0997">Cell inner membrane</keyword>
<evidence type="ECO:0000313" key="14">
    <source>
        <dbReference type="Proteomes" id="UP000244052"/>
    </source>
</evidence>
<evidence type="ECO:0000256" key="4">
    <source>
        <dbReference type="ARBA" id="ARBA00022481"/>
    </source>
</evidence>
<keyword evidence="14" id="KW-1185">Reference proteome</keyword>
<comment type="caution">
    <text evidence="13">The sequence shown here is derived from an EMBL/GenBank/DDBJ whole genome shotgun (WGS) entry which is preliminary data.</text>
</comment>
<evidence type="ECO:0000256" key="9">
    <source>
        <dbReference type="ARBA" id="ARBA00025772"/>
    </source>
</evidence>
<dbReference type="NCBIfam" id="TIGR02532">
    <property type="entry name" value="IV_pilin_GFxxxE"/>
    <property type="match status" value="1"/>
</dbReference>
<evidence type="ECO:0000256" key="1">
    <source>
        <dbReference type="ARBA" id="ARBA00004377"/>
    </source>
</evidence>
<comment type="subcellular location">
    <subcellularLocation>
        <location evidence="1">Cell inner membrane</location>
        <topology evidence="1">Single-pass membrane protein</topology>
    </subcellularLocation>
</comment>
<dbReference type="Proteomes" id="UP000244052">
    <property type="component" value="Unassembled WGS sequence"/>
</dbReference>
<reference evidence="13 14" key="1">
    <citation type="submission" date="2018-04" db="EMBL/GenBank/DDBJ databases">
        <title>Pseudomonas sp. nov., isolated from mangrove soil.</title>
        <authorList>
            <person name="Chen C."/>
        </authorList>
    </citation>
    <scope>NUCLEOTIDE SEQUENCE [LARGE SCALE GENOMIC DNA]</scope>
    <source>
        <strain evidence="13 14">JCM 14246</strain>
    </source>
</reference>
<keyword evidence="3" id="KW-1003">Cell membrane</keyword>
<keyword evidence="8 11" id="KW-0472">Membrane</keyword>
<dbReference type="Pfam" id="PF07963">
    <property type="entry name" value="N_methyl"/>
    <property type="match status" value="1"/>
</dbReference>
<gene>
    <name evidence="13" type="ORF">DBO86_05785</name>
</gene>
<dbReference type="AlphaFoldDB" id="A0A2T5PQP7"/>
<comment type="similarity">
    <text evidence="9">Belongs to the GSP H family.</text>
</comment>
<name>A0A2T5PQP7_ECTOL</name>
<dbReference type="Pfam" id="PF12019">
    <property type="entry name" value="GspH"/>
    <property type="match status" value="1"/>
</dbReference>
<dbReference type="GO" id="GO:0005886">
    <property type="term" value="C:plasma membrane"/>
    <property type="evidence" value="ECO:0007669"/>
    <property type="project" value="UniProtKB-SubCell"/>
</dbReference>
<dbReference type="RefSeq" id="WP_108233189.1">
    <property type="nucleotide sequence ID" value="NZ_QASO01000032.1"/>
</dbReference>
<feature type="domain" description="General secretion pathway GspH" evidence="12">
    <location>
        <begin position="43"/>
        <end position="158"/>
    </location>
</feature>
<keyword evidence="7 11" id="KW-1133">Transmembrane helix</keyword>
<organism evidence="13 14">
    <name type="scientific">Ectopseudomonas oleovorans</name>
    <name type="common">Pseudomonas oleovorans</name>
    <dbReference type="NCBI Taxonomy" id="301"/>
    <lineage>
        <taxon>Bacteria</taxon>
        <taxon>Pseudomonadati</taxon>
        <taxon>Pseudomonadota</taxon>
        <taxon>Gammaproteobacteria</taxon>
        <taxon>Pseudomonadales</taxon>
        <taxon>Pseudomonadaceae</taxon>
        <taxon>Ectopseudomonas</taxon>
    </lineage>
</organism>
<evidence type="ECO:0000256" key="5">
    <source>
        <dbReference type="ARBA" id="ARBA00022519"/>
    </source>
</evidence>
<dbReference type="InterPro" id="IPR022346">
    <property type="entry name" value="T2SS_GspH"/>
</dbReference>